<dbReference type="Gene3D" id="3.40.50.2000">
    <property type="entry name" value="Glycogen Phosphorylase B"/>
    <property type="match status" value="1"/>
</dbReference>
<dbReference type="STRING" id="1429043.X474_03845"/>
<evidence type="ECO:0000259" key="1">
    <source>
        <dbReference type="Pfam" id="PF00534"/>
    </source>
</evidence>
<protein>
    <recommendedName>
        <fullName evidence="1">Glycosyl transferase family 1 domain-containing protein</fullName>
    </recommendedName>
</protein>
<dbReference type="GO" id="GO:0016757">
    <property type="term" value="F:glycosyltransferase activity"/>
    <property type="evidence" value="ECO:0007669"/>
    <property type="project" value="InterPro"/>
</dbReference>
<feature type="domain" description="Glycosyl transferase family 1" evidence="1">
    <location>
        <begin position="176"/>
        <end position="240"/>
    </location>
</feature>
<proteinExistence type="predicted"/>
<dbReference type="Proteomes" id="UP000032233">
    <property type="component" value="Unassembled WGS sequence"/>
</dbReference>
<dbReference type="Pfam" id="PF00534">
    <property type="entry name" value="Glycos_transf_1"/>
    <property type="match status" value="1"/>
</dbReference>
<dbReference type="RefSeq" id="WP_044346778.1">
    <property type="nucleotide sequence ID" value="NZ_AZAC01000003.1"/>
</dbReference>
<reference evidence="2 3" key="1">
    <citation type="submission" date="2013-11" db="EMBL/GenBank/DDBJ databases">
        <title>Metagenomic analysis of a methanogenic consortium involved in long chain n-alkane degradation.</title>
        <authorList>
            <person name="Davidova I.A."/>
            <person name="Callaghan A.V."/>
            <person name="Wawrik B."/>
            <person name="Pruitt S."/>
            <person name="Marks C."/>
            <person name="Duncan K.E."/>
            <person name="Suflita J.M."/>
        </authorList>
    </citation>
    <scope>NUCLEOTIDE SEQUENCE [LARGE SCALE GENOMIC DNA]</scope>
    <source>
        <strain evidence="2 3">SPR</strain>
    </source>
</reference>
<name>A0A0D2K176_9BACT</name>
<dbReference type="OrthoDB" id="9801609at2"/>
<evidence type="ECO:0000313" key="3">
    <source>
        <dbReference type="Proteomes" id="UP000032233"/>
    </source>
</evidence>
<keyword evidence="3" id="KW-1185">Reference proteome</keyword>
<dbReference type="EMBL" id="AZAC01000003">
    <property type="protein sequence ID" value="KIX15435.1"/>
    <property type="molecule type" value="Genomic_DNA"/>
</dbReference>
<accession>A0A0D2K176</accession>
<dbReference type="SUPFAM" id="SSF53756">
    <property type="entry name" value="UDP-Glycosyltransferase/glycogen phosphorylase"/>
    <property type="match status" value="1"/>
</dbReference>
<comment type="caution">
    <text evidence="2">The sequence shown here is derived from an EMBL/GenBank/DDBJ whole genome shotgun (WGS) entry which is preliminary data.</text>
</comment>
<evidence type="ECO:0000313" key="2">
    <source>
        <dbReference type="EMBL" id="KIX15435.1"/>
    </source>
</evidence>
<dbReference type="AlphaFoldDB" id="A0A0D2K176"/>
<organism evidence="2 3">
    <name type="scientific">Dethiosulfatarculus sandiegensis</name>
    <dbReference type="NCBI Taxonomy" id="1429043"/>
    <lineage>
        <taxon>Bacteria</taxon>
        <taxon>Pseudomonadati</taxon>
        <taxon>Thermodesulfobacteriota</taxon>
        <taxon>Desulfarculia</taxon>
        <taxon>Desulfarculales</taxon>
        <taxon>Desulfarculaceae</taxon>
        <taxon>Dethiosulfatarculus</taxon>
    </lineage>
</organism>
<sequence length="292" mass="32654">MIYYFLPDPGIAGGVKVAFQFLEALTQLGVRAVAALPGTQAPQWFTSSVAVVNRKTALQNLTARDHAIITWPPDYEILREKKAKLVFHCQGVENLDAILRDKDIFILTCWEDTKNLAREKYGRESVMVGISVSTCFFERQVPKKDNRVTYMPRRGLKHALKCLKIKGLDFEPLDGLSEGQVALKMQQAGIYLATSVGEDFGLPALEAMAAGCLVVSVPVLGGMEYLTHSQNAIIAETENLASALFEITRPGKTEQRELLRQRAVATAHNYHPRLLKNRLSRLLQNELREFVQ</sequence>
<gene>
    <name evidence="2" type="ORF">X474_03845</name>
</gene>
<dbReference type="InParanoid" id="A0A0D2K176"/>
<dbReference type="InterPro" id="IPR001296">
    <property type="entry name" value="Glyco_trans_1"/>
</dbReference>